<comment type="caution">
    <text evidence="1">The sequence shown here is derived from an EMBL/GenBank/DDBJ whole genome shotgun (WGS) entry which is preliminary data.</text>
</comment>
<name>A0ABQ8QNH0_9AGAR</name>
<reference evidence="1" key="1">
    <citation type="submission" date="2022-08" db="EMBL/GenBank/DDBJ databases">
        <authorList>
            <consortium name="DOE Joint Genome Institute"/>
            <person name="Min B."/>
            <person name="Riley R."/>
            <person name="Sierra-Patev S."/>
            <person name="Naranjo-Ortiz M."/>
            <person name="Looney B."/>
            <person name="Konkel Z."/>
            <person name="Slot J.C."/>
            <person name="Sakamoto Y."/>
            <person name="Steenwyk J.L."/>
            <person name="Rokas A."/>
            <person name="Carro J."/>
            <person name="Camarero S."/>
            <person name="Ferreira P."/>
            <person name="Molpeceres G."/>
            <person name="Ruiz-Duenas F.J."/>
            <person name="Serrano A."/>
            <person name="Henrissat B."/>
            <person name="Drula E."/>
            <person name="Hughes K.W."/>
            <person name="Mata J.L."/>
            <person name="Ishikawa N.K."/>
            <person name="Vargas-Isla R."/>
            <person name="Ushijima S."/>
            <person name="Smith C.A."/>
            <person name="Ahrendt S."/>
            <person name="Andreopoulos W."/>
            <person name="He G."/>
            <person name="Labutti K."/>
            <person name="Lipzen A."/>
            <person name="Ng V."/>
            <person name="Sandor L."/>
            <person name="Barry K."/>
            <person name="Martinez A.T."/>
            <person name="Xiao Y."/>
            <person name="Gibbons J.G."/>
            <person name="Terashima K."/>
            <person name="Hibbett D.S."/>
            <person name="Grigoriev I.V."/>
        </authorList>
    </citation>
    <scope>NUCLEOTIDE SEQUENCE</scope>
    <source>
        <strain evidence="1">TFB10827</strain>
    </source>
</reference>
<dbReference type="EMBL" id="MU790527">
    <property type="protein sequence ID" value="KAJ4000052.1"/>
    <property type="molecule type" value="Genomic_DNA"/>
</dbReference>
<evidence type="ECO:0000313" key="2">
    <source>
        <dbReference type="Proteomes" id="UP001163828"/>
    </source>
</evidence>
<protein>
    <submittedName>
        <fullName evidence="1">Uncharacterized protein</fullName>
    </submittedName>
</protein>
<sequence length="105" mass="11860">MSKACPILGSIDTSLNCRTWQVFDDALHIPDVSYNLVSISKMDVLGYEVLFGRGIAKFFSPSGIHFLTGYGSEGLYQLNEKKEKMQALTVKSQSLYRPVNIRTWH</sequence>
<organism evidence="1 2">
    <name type="scientific">Lentinula boryana</name>
    <dbReference type="NCBI Taxonomy" id="40481"/>
    <lineage>
        <taxon>Eukaryota</taxon>
        <taxon>Fungi</taxon>
        <taxon>Dikarya</taxon>
        <taxon>Basidiomycota</taxon>
        <taxon>Agaricomycotina</taxon>
        <taxon>Agaricomycetes</taxon>
        <taxon>Agaricomycetidae</taxon>
        <taxon>Agaricales</taxon>
        <taxon>Marasmiineae</taxon>
        <taxon>Omphalotaceae</taxon>
        <taxon>Lentinula</taxon>
    </lineage>
</organism>
<gene>
    <name evidence="1" type="ORF">F5050DRAFT_1709234</name>
</gene>
<accession>A0ABQ8QNH0</accession>
<dbReference type="Proteomes" id="UP001163828">
    <property type="component" value="Unassembled WGS sequence"/>
</dbReference>
<evidence type="ECO:0000313" key="1">
    <source>
        <dbReference type="EMBL" id="KAJ4000052.1"/>
    </source>
</evidence>
<keyword evidence="2" id="KW-1185">Reference proteome</keyword>
<proteinExistence type="predicted"/>